<dbReference type="Ensembl" id="ENSNBRT00000027382.1">
    <property type="protein sequence ID" value="ENSNBRP00000026679.1"/>
    <property type="gene ID" value="ENSNBRG00000020384.1"/>
</dbReference>
<dbReference type="GeneTree" id="ENSGT00940000179579"/>
<protein>
    <submittedName>
        <fullName evidence="1">Uncharacterized protein</fullName>
    </submittedName>
</protein>
<proteinExistence type="predicted"/>
<reference evidence="1" key="1">
    <citation type="submission" date="2025-08" db="UniProtKB">
        <authorList>
            <consortium name="Ensembl"/>
        </authorList>
    </citation>
    <scope>IDENTIFICATION</scope>
</reference>
<dbReference type="AlphaFoldDB" id="A0A3Q4N4E0"/>
<evidence type="ECO:0000313" key="1">
    <source>
        <dbReference type="Ensembl" id="ENSNBRP00000026679.1"/>
    </source>
</evidence>
<dbReference type="Proteomes" id="UP000261580">
    <property type="component" value="Unassembled WGS sequence"/>
</dbReference>
<keyword evidence="2" id="KW-1185">Reference proteome</keyword>
<reference evidence="1" key="2">
    <citation type="submission" date="2025-09" db="UniProtKB">
        <authorList>
            <consortium name="Ensembl"/>
        </authorList>
    </citation>
    <scope>IDENTIFICATION</scope>
</reference>
<organism evidence="1 2">
    <name type="scientific">Neolamprologus brichardi</name>
    <name type="common">Fairy cichlid</name>
    <name type="synonym">Lamprologus brichardi</name>
    <dbReference type="NCBI Taxonomy" id="32507"/>
    <lineage>
        <taxon>Eukaryota</taxon>
        <taxon>Metazoa</taxon>
        <taxon>Chordata</taxon>
        <taxon>Craniata</taxon>
        <taxon>Vertebrata</taxon>
        <taxon>Euteleostomi</taxon>
        <taxon>Actinopterygii</taxon>
        <taxon>Neopterygii</taxon>
        <taxon>Teleostei</taxon>
        <taxon>Neoteleostei</taxon>
        <taxon>Acanthomorphata</taxon>
        <taxon>Ovalentaria</taxon>
        <taxon>Cichlomorphae</taxon>
        <taxon>Cichliformes</taxon>
        <taxon>Cichlidae</taxon>
        <taxon>African cichlids</taxon>
        <taxon>Pseudocrenilabrinae</taxon>
        <taxon>Lamprologini</taxon>
        <taxon>Neolamprologus</taxon>
    </lineage>
</organism>
<evidence type="ECO:0000313" key="2">
    <source>
        <dbReference type="Proteomes" id="UP000261580"/>
    </source>
</evidence>
<sequence length="57" mass="6818">RFSCMKLQKANKKYDTLNNREICDRLEILYKDPPFPSTDQSLFYKRQPPPGLCHVSW</sequence>
<name>A0A3Q4N4E0_NEOBR</name>
<accession>A0A3Q4N4E0</accession>